<dbReference type="STRING" id="5762.D2V2D7"/>
<feature type="region of interest" description="Disordered" evidence="12">
    <location>
        <begin position="158"/>
        <end position="185"/>
    </location>
</feature>
<dbReference type="InterPro" id="IPR002466">
    <property type="entry name" value="A_deamin"/>
</dbReference>
<dbReference type="OrthoDB" id="10268011at2759"/>
<keyword evidence="2" id="KW-0479">Metal-binding</keyword>
<evidence type="ECO:0000256" key="12">
    <source>
        <dbReference type="SAM" id="MobiDB-lite"/>
    </source>
</evidence>
<comment type="catalytic activity">
    <reaction evidence="11">
        <text>adenosine(37) in tRNA(Ala) + H2O + H(+) = inosine(37) in tRNA(Ala) + NH4(+)</text>
        <dbReference type="Rhea" id="RHEA:50968"/>
        <dbReference type="Rhea" id="RHEA-COMP:12855"/>
        <dbReference type="Rhea" id="RHEA-COMP:12856"/>
        <dbReference type="ChEBI" id="CHEBI:15377"/>
        <dbReference type="ChEBI" id="CHEBI:15378"/>
        <dbReference type="ChEBI" id="CHEBI:28938"/>
        <dbReference type="ChEBI" id="CHEBI:74411"/>
        <dbReference type="ChEBI" id="CHEBI:82852"/>
        <dbReference type="EC" id="3.5.4.34"/>
    </reaction>
</comment>
<evidence type="ECO:0000256" key="10">
    <source>
        <dbReference type="ARBA" id="ARBA00041760"/>
    </source>
</evidence>
<protein>
    <recommendedName>
        <fullName evidence="9">tRNA-specific adenosine deaminase 1</fullName>
        <ecNumber evidence="8">3.5.4.34</ecNumber>
    </recommendedName>
    <alternativeName>
        <fullName evidence="10">tRNA-specific adenosine-37 deaminase</fullName>
    </alternativeName>
</protein>
<dbReference type="InParanoid" id="D2V2D7"/>
<evidence type="ECO:0000313" key="15">
    <source>
        <dbReference type="Proteomes" id="UP000006671"/>
    </source>
</evidence>
<proteinExistence type="inferred from homology"/>
<organism evidence="15">
    <name type="scientific">Naegleria gruberi</name>
    <name type="common">Amoeba</name>
    <dbReference type="NCBI Taxonomy" id="5762"/>
    <lineage>
        <taxon>Eukaryota</taxon>
        <taxon>Discoba</taxon>
        <taxon>Heterolobosea</taxon>
        <taxon>Tetramitia</taxon>
        <taxon>Eutetramitia</taxon>
        <taxon>Vahlkampfiidae</taxon>
        <taxon>Naegleria</taxon>
    </lineage>
</organism>
<evidence type="ECO:0000256" key="5">
    <source>
        <dbReference type="ARBA" id="ARBA00037026"/>
    </source>
</evidence>
<keyword evidence="1" id="KW-0819">tRNA processing</keyword>
<gene>
    <name evidence="14" type="ORF">NAEGRDRAFT_78282</name>
</gene>
<evidence type="ECO:0000259" key="13">
    <source>
        <dbReference type="PROSITE" id="PS50141"/>
    </source>
</evidence>
<evidence type="ECO:0000256" key="2">
    <source>
        <dbReference type="ARBA" id="ARBA00022723"/>
    </source>
</evidence>
<dbReference type="PANTHER" id="PTHR46516:SF1">
    <property type="entry name" value="TRNA-SPECIFIC ADENOSINE DEAMINASE 1"/>
    <property type="match status" value="1"/>
</dbReference>
<dbReference type="Proteomes" id="UP000006671">
    <property type="component" value="Unassembled WGS sequence"/>
</dbReference>
<dbReference type="eggNOG" id="KOG2777">
    <property type="taxonomic scope" value="Eukaryota"/>
</dbReference>
<evidence type="ECO:0000256" key="1">
    <source>
        <dbReference type="ARBA" id="ARBA00022694"/>
    </source>
</evidence>
<feature type="compositionally biased region" description="Polar residues" evidence="12">
    <location>
        <begin position="158"/>
        <end position="173"/>
    </location>
</feature>
<evidence type="ECO:0000313" key="14">
    <source>
        <dbReference type="EMBL" id="EFC49040.1"/>
    </source>
</evidence>
<accession>D2V2D7</accession>
<feature type="domain" description="A to I editase" evidence="13">
    <location>
        <begin position="65"/>
        <end position="416"/>
    </location>
</feature>
<dbReference type="Pfam" id="PF02137">
    <property type="entry name" value="A_deamin"/>
    <property type="match status" value="1"/>
</dbReference>
<evidence type="ECO:0000256" key="8">
    <source>
        <dbReference type="ARBA" id="ARBA00038940"/>
    </source>
</evidence>
<evidence type="ECO:0000256" key="4">
    <source>
        <dbReference type="ARBA" id="ARBA00022833"/>
    </source>
</evidence>
<dbReference type="GO" id="GO:0008033">
    <property type="term" value="P:tRNA processing"/>
    <property type="evidence" value="ECO:0007669"/>
    <property type="project" value="UniProtKB-KW"/>
</dbReference>
<evidence type="ECO:0000256" key="6">
    <source>
        <dbReference type="ARBA" id="ARBA00037784"/>
    </source>
</evidence>
<dbReference type="GO" id="GO:0043829">
    <property type="term" value="F:tRNA-specific adenosine-37 deaminase activity"/>
    <property type="evidence" value="ECO:0007669"/>
    <property type="project" value="UniProtKB-EC"/>
</dbReference>
<dbReference type="EC" id="3.5.4.34" evidence="8"/>
<comment type="cofactor">
    <cofactor evidence="5">
        <name>1D-myo-inositol hexakisphosphate</name>
        <dbReference type="ChEBI" id="CHEBI:58130"/>
    </cofactor>
</comment>
<evidence type="ECO:0000256" key="9">
    <source>
        <dbReference type="ARBA" id="ARBA00040502"/>
    </source>
</evidence>
<dbReference type="FunCoup" id="D2V2D7">
    <property type="interactions" value="344"/>
</dbReference>
<evidence type="ECO:0000256" key="11">
    <source>
        <dbReference type="ARBA" id="ARBA00047635"/>
    </source>
</evidence>
<keyword evidence="4" id="KW-0862">Zinc</keyword>
<dbReference type="PANTHER" id="PTHR46516">
    <property type="entry name" value="TRNA-SPECIFIC ADENOSINE DEAMINASE 1"/>
    <property type="match status" value="1"/>
</dbReference>
<dbReference type="SMART" id="SM00552">
    <property type="entry name" value="ADEAMc"/>
    <property type="match status" value="1"/>
</dbReference>
<dbReference type="GO" id="GO:0046872">
    <property type="term" value="F:metal ion binding"/>
    <property type="evidence" value="ECO:0007669"/>
    <property type="project" value="UniProtKB-KW"/>
</dbReference>
<sequence length="438" mass="49893">MSFNNDGCTTHHFGNLMKHVFKFYSDKVTKKGKPQGSEFTIFAALVLVDCSNNSIPQEKKFIVCSIGTGTKCIGHDLIEKDINNGYLLHDCHAEVMARRSFMKFMYNLMESGKCSEYFDWVEEVERWKLKNNFELYMILTELPCGDCSIVNSPSTVSSGSETIEQNSQANNEEQLNKSENNQKQRKKVILEGRTGSKIIHNDSCTHEKFGEDQTINLVRLKPGGGSRNQSMSCSDKITKWNVVGIQGSLLSNFFEPIFVDKFLILLSEKSKLDLELTQQRLNQSIVDRVDQLSTKTPSFYLFKEGVSNIPHFSDRASETKIKGSGYSIGSYLNLAQENQSHVEEVVIGMKGHKQGTTKKDENTPKAATQLSKHIFFKSFINCIKRKELSAELAQLLENKEPNMKTYHEIKKRESTYVIKLNTMKSQPPFDKWIIKKNI</sequence>
<reference evidence="14 15" key="1">
    <citation type="journal article" date="2010" name="Cell">
        <title>The genome of Naegleria gruberi illuminates early eukaryotic versatility.</title>
        <authorList>
            <person name="Fritz-Laylin L.K."/>
            <person name="Prochnik S.E."/>
            <person name="Ginger M.L."/>
            <person name="Dacks J.B."/>
            <person name="Carpenter M.L."/>
            <person name="Field M.C."/>
            <person name="Kuo A."/>
            <person name="Paredez A."/>
            <person name="Chapman J."/>
            <person name="Pham J."/>
            <person name="Shu S."/>
            <person name="Neupane R."/>
            <person name="Cipriano M."/>
            <person name="Mancuso J."/>
            <person name="Tu H."/>
            <person name="Salamov A."/>
            <person name="Lindquist E."/>
            <person name="Shapiro H."/>
            <person name="Lucas S."/>
            <person name="Grigoriev I.V."/>
            <person name="Cande W.Z."/>
            <person name="Fulton C."/>
            <person name="Rokhsar D.S."/>
            <person name="Dawson S.C."/>
        </authorList>
    </citation>
    <scope>NUCLEOTIDE SEQUENCE [LARGE SCALE GENOMIC DNA]</scope>
    <source>
        <strain evidence="14 15">NEG-M</strain>
    </source>
</reference>
<comment type="similarity">
    <text evidence="7">Belongs to the ADAT1 family.</text>
</comment>
<dbReference type="AlphaFoldDB" id="D2V2D7"/>
<dbReference type="RefSeq" id="XP_002681784.1">
    <property type="nucleotide sequence ID" value="XM_002681738.1"/>
</dbReference>
<dbReference type="GO" id="GO:0003723">
    <property type="term" value="F:RNA binding"/>
    <property type="evidence" value="ECO:0007669"/>
    <property type="project" value="InterPro"/>
</dbReference>
<evidence type="ECO:0000256" key="3">
    <source>
        <dbReference type="ARBA" id="ARBA00022801"/>
    </source>
</evidence>
<evidence type="ECO:0000256" key="7">
    <source>
        <dbReference type="ARBA" id="ARBA00038326"/>
    </source>
</evidence>
<keyword evidence="3" id="KW-0378">Hydrolase</keyword>
<dbReference type="OMA" id="KCIGHDL"/>
<comment type="function">
    <text evidence="6">Specifically deaminates adenosine-37 to inosine in tRNA-Ala.</text>
</comment>
<dbReference type="EMBL" id="GG738849">
    <property type="protein sequence ID" value="EFC49040.1"/>
    <property type="molecule type" value="Genomic_DNA"/>
</dbReference>
<name>D2V2D7_NAEGR</name>
<dbReference type="GeneID" id="8852740"/>
<dbReference type="KEGG" id="ngr:NAEGRDRAFT_78282"/>
<dbReference type="PROSITE" id="PS50141">
    <property type="entry name" value="A_DEAMIN_EDITASE"/>
    <property type="match status" value="1"/>
</dbReference>
<dbReference type="VEuPathDB" id="AmoebaDB:NAEGRDRAFT_78282"/>
<keyword evidence="15" id="KW-1185">Reference proteome</keyword>